<evidence type="ECO:0000256" key="7">
    <source>
        <dbReference type="ARBA" id="ARBA00023244"/>
    </source>
</evidence>
<dbReference type="PANTHER" id="PTHR45790">
    <property type="entry name" value="SIROHEME SYNTHASE-RELATED"/>
    <property type="match status" value="1"/>
</dbReference>
<feature type="domain" description="Tetrapyrrole methylase" evidence="11">
    <location>
        <begin position="19"/>
        <end position="230"/>
    </location>
</feature>
<comment type="pathway">
    <text evidence="9">Cofactor biosynthesis; adenosylcobalamin biosynthesis; precorrin-2 from uroporphyrinogen III: step 1/1.</text>
</comment>
<dbReference type="GO" id="GO:0009236">
    <property type="term" value="P:cobalamin biosynthetic process"/>
    <property type="evidence" value="ECO:0007669"/>
    <property type="project" value="UniProtKB-KW"/>
</dbReference>
<dbReference type="InterPro" id="IPR000878">
    <property type="entry name" value="4pyrrol_Mease"/>
</dbReference>
<dbReference type="Proteomes" id="UP000284605">
    <property type="component" value="Unassembled WGS sequence"/>
</dbReference>
<evidence type="ECO:0000256" key="4">
    <source>
        <dbReference type="ARBA" id="ARBA00022603"/>
    </source>
</evidence>
<evidence type="ECO:0000313" key="13">
    <source>
        <dbReference type="Proteomes" id="UP000284605"/>
    </source>
</evidence>
<dbReference type="PROSITE" id="PS00840">
    <property type="entry name" value="SUMT_2"/>
    <property type="match status" value="1"/>
</dbReference>
<keyword evidence="13" id="KW-1185">Reference proteome</keyword>
<evidence type="ECO:0000259" key="11">
    <source>
        <dbReference type="Pfam" id="PF00590"/>
    </source>
</evidence>
<keyword evidence="4 10" id="KW-0489">Methyltransferase</keyword>
<dbReference type="Gene3D" id="3.40.1010.10">
    <property type="entry name" value="Cobalt-precorrin-4 Transmethylase, Domain 1"/>
    <property type="match status" value="1"/>
</dbReference>
<dbReference type="FunFam" id="3.30.950.10:FF:000001">
    <property type="entry name" value="Siroheme synthase"/>
    <property type="match status" value="1"/>
</dbReference>
<dbReference type="Pfam" id="PF00590">
    <property type="entry name" value="TP_methylase"/>
    <property type="match status" value="1"/>
</dbReference>
<evidence type="ECO:0000256" key="2">
    <source>
        <dbReference type="ARBA" id="ARBA00012162"/>
    </source>
</evidence>
<evidence type="ECO:0000256" key="6">
    <source>
        <dbReference type="ARBA" id="ARBA00022691"/>
    </source>
</evidence>
<evidence type="ECO:0000313" key="12">
    <source>
        <dbReference type="EMBL" id="RJF86590.1"/>
    </source>
</evidence>
<name>A0A418W991_9PROT</name>
<sequence>MSQSTPRFDFLPEFLPGWVWLAGAGPGDPSLLTLGVHDALGQADVIVHDALVGGQILRFARAGVLLEYVGKRGGRPSCRQADITERMIALARSGKRVLRLKGGDPFMFGRGGEEAQELARAGIPFRVLPGVTAGIGGLAYGGVPATHRDVNSAITFLTGHDAGGAVPDKLDWGAIARGAPVLVIYMGVKHLDAIATRLMAGGRPGSEPVAVISDATLPSQQVIETTLSAAAAAVAAAGLHAPAMIVVGEVVRLRAELDWLGRFVLPAAAERQIVG</sequence>
<protein>
    <recommendedName>
        <fullName evidence="2">uroporphyrinogen-III C-methyltransferase</fullName>
        <ecNumber evidence="2">2.1.1.107</ecNumber>
    </recommendedName>
</protein>
<gene>
    <name evidence="12" type="primary">cobA</name>
    <name evidence="12" type="ORF">D3874_05780</name>
</gene>
<dbReference type="CDD" id="cd11642">
    <property type="entry name" value="SUMT"/>
    <property type="match status" value="1"/>
</dbReference>
<dbReference type="InterPro" id="IPR035996">
    <property type="entry name" value="4pyrrol_Methylase_sf"/>
</dbReference>
<comment type="similarity">
    <text evidence="1 10">Belongs to the precorrin methyltransferase family.</text>
</comment>
<accession>A0A418W991</accession>
<comment type="pathway">
    <text evidence="8">Porphyrin-containing compound metabolism; siroheme biosynthesis; precorrin-2 from uroporphyrinogen III: step 1/1.</text>
</comment>
<dbReference type="GO" id="GO:0032259">
    <property type="term" value="P:methylation"/>
    <property type="evidence" value="ECO:0007669"/>
    <property type="project" value="UniProtKB-KW"/>
</dbReference>
<evidence type="ECO:0000256" key="5">
    <source>
        <dbReference type="ARBA" id="ARBA00022679"/>
    </source>
</evidence>
<dbReference type="PANTHER" id="PTHR45790:SF3">
    <property type="entry name" value="S-ADENOSYL-L-METHIONINE-DEPENDENT UROPORPHYRINOGEN III METHYLTRANSFERASE, CHLOROPLASTIC"/>
    <property type="match status" value="1"/>
</dbReference>
<dbReference type="EC" id="2.1.1.107" evidence="2"/>
<dbReference type="Gene3D" id="3.30.950.10">
    <property type="entry name" value="Methyltransferase, Cobalt-precorrin-4 Transmethylase, Domain 2"/>
    <property type="match status" value="1"/>
</dbReference>
<dbReference type="InterPro" id="IPR014777">
    <property type="entry name" value="4pyrrole_Mease_sub1"/>
</dbReference>
<evidence type="ECO:0000256" key="8">
    <source>
        <dbReference type="ARBA" id="ARBA00025705"/>
    </source>
</evidence>
<dbReference type="GO" id="GO:0019354">
    <property type="term" value="P:siroheme biosynthetic process"/>
    <property type="evidence" value="ECO:0007669"/>
    <property type="project" value="UniProtKB-UniPathway"/>
</dbReference>
<dbReference type="FunFam" id="3.40.1010.10:FF:000001">
    <property type="entry name" value="Siroheme synthase"/>
    <property type="match status" value="1"/>
</dbReference>
<dbReference type="SUPFAM" id="SSF53790">
    <property type="entry name" value="Tetrapyrrole methylase"/>
    <property type="match status" value="1"/>
</dbReference>
<evidence type="ECO:0000256" key="9">
    <source>
        <dbReference type="ARBA" id="ARBA00060548"/>
    </source>
</evidence>
<evidence type="ECO:0000256" key="1">
    <source>
        <dbReference type="ARBA" id="ARBA00005879"/>
    </source>
</evidence>
<dbReference type="GO" id="GO:0004851">
    <property type="term" value="F:uroporphyrin-III C-methyltransferase activity"/>
    <property type="evidence" value="ECO:0007669"/>
    <property type="project" value="UniProtKB-EC"/>
</dbReference>
<dbReference type="OrthoDB" id="9815856at2"/>
<dbReference type="AlphaFoldDB" id="A0A418W991"/>
<dbReference type="EMBL" id="QYUK01000011">
    <property type="protein sequence ID" value="RJF86590.1"/>
    <property type="molecule type" value="Genomic_DNA"/>
</dbReference>
<dbReference type="InterPro" id="IPR014776">
    <property type="entry name" value="4pyrrole_Mease_sub2"/>
</dbReference>
<dbReference type="InterPro" id="IPR006366">
    <property type="entry name" value="CobA/CysG_C"/>
</dbReference>
<keyword evidence="3" id="KW-0169">Cobalamin biosynthesis</keyword>
<keyword evidence="7" id="KW-0627">Porphyrin biosynthesis</keyword>
<organism evidence="12 13">
    <name type="scientific">Oleomonas cavernae</name>
    <dbReference type="NCBI Taxonomy" id="2320859"/>
    <lineage>
        <taxon>Bacteria</taxon>
        <taxon>Pseudomonadati</taxon>
        <taxon>Pseudomonadota</taxon>
        <taxon>Alphaproteobacteria</taxon>
        <taxon>Acetobacterales</taxon>
        <taxon>Acetobacteraceae</taxon>
        <taxon>Oleomonas</taxon>
    </lineage>
</organism>
<dbReference type="NCBIfam" id="TIGR01469">
    <property type="entry name" value="cobA_cysG_Cterm"/>
    <property type="match status" value="1"/>
</dbReference>
<keyword evidence="6" id="KW-0949">S-adenosyl-L-methionine</keyword>
<dbReference type="RefSeq" id="WP_119777235.1">
    <property type="nucleotide sequence ID" value="NZ_QYUK01000011.1"/>
</dbReference>
<dbReference type="InterPro" id="IPR050161">
    <property type="entry name" value="Siro_Cobalamin_biosynth"/>
</dbReference>
<dbReference type="UniPathway" id="UPA00262">
    <property type="reaction ID" value="UER00211"/>
</dbReference>
<evidence type="ECO:0000256" key="10">
    <source>
        <dbReference type="RuleBase" id="RU003960"/>
    </source>
</evidence>
<evidence type="ECO:0000256" key="3">
    <source>
        <dbReference type="ARBA" id="ARBA00022573"/>
    </source>
</evidence>
<keyword evidence="5 10" id="KW-0808">Transferase</keyword>
<reference evidence="12 13" key="1">
    <citation type="submission" date="2018-09" db="EMBL/GenBank/DDBJ databases">
        <authorList>
            <person name="Zhu H."/>
        </authorList>
    </citation>
    <scope>NUCLEOTIDE SEQUENCE [LARGE SCALE GENOMIC DNA]</scope>
    <source>
        <strain evidence="12 13">K1W22B-8</strain>
    </source>
</reference>
<comment type="caution">
    <text evidence="12">The sequence shown here is derived from an EMBL/GenBank/DDBJ whole genome shotgun (WGS) entry which is preliminary data.</text>
</comment>
<dbReference type="NCBIfam" id="NF004790">
    <property type="entry name" value="PRK06136.1"/>
    <property type="match status" value="1"/>
</dbReference>
<dbReference type="InterPro" id="IPR003043">
    <property type="entry name" value="Uropor_MeTrfase_CS"/>
</dbReference>
<proteinExistence type="inferred from homology"/>